<name>M4BI86_HYAAE</name>
<evidence type="ECO:0000313" key="1">
    <source>
        <dbReference type="EnsemblProtists" id="HpaP806112"/>
    </source>
</evidence>
<organism evidence="1 2">
    <name type="scientific">Hyaloperonospora arabidopsidis (strain Emoy2)</name>
    <name type="common">Downy mildew agent</name>
    <name type="synonym">Peronospora arabidopsidis</name>
    <dbReference type="NCBI Taxonomy" id="559515"/>
    <lineage>
        <taxon>Eukaryota</taxon>
        <taxon>Sar</taxon>
        <taxon>Stramenopiles</taxon>
        <taxon>Oomycota</taxon>
        <taxon>Peronosporomycetes</taxon>
        <taxon>Peronosporales</taxon>
        <taxon>Peronosporaceae</taxon>
        <taxon>Hyaloperonospora</taxon>
    </lineage>
</organism>
<dbReference type="VEuPathDB" id="FungiDB:HpaG806112"/>
<dbReference type="AlphaFoldDB" id="M4BI86"/>
<dbReference type="InParanoid" id="M4BI86"/>
<sequence>MPWMVLSAMVGDNLRLLTLFTSNGSRMRIHGRSPMFTRSYWHSLSVLRAESRLQLAFDLQFGEIITEFPFKTYISLISACS</sequence>
<reference evidence="2" key="1">
    <citation type="journal article" date="2010" name="Science">
        <title>Signatures of adaptation to obligate biotrophy in the Hyaloperonospora arabidopsidis genome.</title>
        <authorList>
            <person name="Baxter L."/>
            <person name="Tripathy S."/>
            <person name="Ishaque N."/>
            <person name="Boot N."/>
            <person name="Cabral A."/>
            <person name="Kemen E."/>
            <person name="Thines M."/>
            <person name="Ah-Fong A."/>
            <person name="Anderson R."/>
            <person name="Badejoko W."/>
            <person name="Bittner-Eddy P."/>
            <person name="Boore J.L."/>
            <person name="Chibucos M.C."/>
            <person name="Coates M."/>
            <person name="Dehal P."/>
            <person name="Delehaunty K."/>
            <person name="Dong S."/>
            <person name="Downton P."/>
            <person name="Dumas B."/>
            <person name="Fabro G."/>
            <person name="Fronick C."/>
            <person name="Fuerstenberg S.I."/>
            <person name="Fulton L."/>
            <person name="Gaulin E."/>
            <person name="Govers F."/>
            <person name="Hughes L."/>
            <person name="Humphray S."/>
            <person name="Jiang R.H."/>
            <person name="Judelson H."/>
            <person name="Kamoun S."/>
            <person name="Kyung K."/>
            <person name="Meijer H."/>
            <person name="Minx P."/>
            <person name="Morris P."/>
            <person name="Nelson J."/>
            <person name="Phuntumart V."/>
            <person name="Qutob D."/>
            <person name="Rehmany A."/>
            <person name="Rougon-Cardoso A."/>
            <person name="Ryden P."/>
            <person name="Torto-Alalibo T."/>
            <person name="Studholme D."/>
            <person name="Wang Y."/>
            <person name="Win J."/>
            <person name="Wood J."/>
            <person name="Clifton S.W."/>
            <person name="Rogers J."/>
            <person name="Van den Ackerveken G."/>
            <person name="Jones J.D."/>
            <person name="McDowell J.M."/>
            <person name="Beynon J."/>
            <person name="Tyler B.M."/>
        </authorList>
    </citation>
    <scope>NUCLEOTIDE SEQUENCE [LARGE SCALE GENOMIC DNA]</scope>
    <source>
        <strain evidence="2">Emoy2</strain>
    </source>
</reference>
<proteinExistence type="predicted"/>
<accession>M4BI86</accession>
<keyword evidence="2" id="KW-1185">Reference proteome</keyword>
<protein>
    <submittedName>
        <fullName evidence="1">Uncharacterized protein</fullName>
    </submittedName>
</protein>
<reference evidence="1" key="2">
    <citation type="submission" date="2015-06" db="UniProtKB">
        <authorList>
            <consortium name="EnsemblProtists"/>
        </authorList>
    </citation>
    <scope>IDENTIFICATION</scope>
    <source>
        <strain evidence="1">Emoy2</strain>
    </source>
</reference>
<dbReference type="EMBL" id="JH598287">
    <property type="status" value="NOT_ANNOTATED_CDS"/>
    <property type="molecule type" value="Genomic_DNA"/>
</dbReference>
<dbReference type="Proteomes" id="UP000011713">
    <property type="component" value="Unassembled WGS sequence"/>
</dbReference>
<dbReference type="EnsemblProtists" id="HpaT806112">
    <property type="protein sequence ID" value="HpaP806112"/>
    <property type="gene ID" value="HpaG806112"/>
</dbReference>
<evidence type="ECO:0000313" key="2">
    <source>
        <dbReference type="Proteomes" id="UP000011713"/>
    </source>
</evidence>
<dbReference type="HOGENOM" id="CLU_195576_0_0_1"/>